<protein>
    <submittedName>
        <fullName evidence="1">Protein disulfide</fullName>
    </submittedName>
</protein>
<sequence length="593" mass="66361">MWKAILFFSLVSTLPQGTHVWLCEGLALGVANPPKTLVDELDAHGRFDFEVKPVNSDREVNSAYALNGRLPKQENEEFANIWVDLEFTKKKLHEAHANPKQKSLQYDALDAERITSHDLQRITLTKRPRLVVFTTAGCRLSEEALREAQIAHSMIRNLGGLTIVSTIDIVKEPGLASLLGIESAPHLCFYADGSLDILHSVPYNGTDITAIEIAHWVISLEDATLQKTAGGHTASSKASTIGSPVGPVVHACVHNGSPRAELVYQLSRMRTQLPSRLTLFSIQYVDSSEAEELRVYRKQLPFDVGEEEFLSAQGAVWEPTEIMALLLEAENRKVFYGESPPQALLGTRKLFTVYASQFENLQDIASLLMEFQPRYQDRIAFHIASSSLKTAARSEVIFNHTWGGAILSDQYANLSGHQRIAHGVREAVPSAEYSLSMPFNYHSMKAFFEKWERGQRRLHIRSNRYEYSDMGSPVMELNYVQLLDLLHSPRTAPLGILYYEPESLDCQHYLKLWQTVAKDFTNQAGVKGEIIFGQINGLLNDILVFDVKKNKPAIAVYPPGSRSLKTQALYKGPPVVELLEDFLSLLAAKQGEL</sequence>
<dbReference type="VEuPathDB" id="ToxoDB:cyc_01967"/>
<dbReference type="VEuPathDB" id="ToxoDB:LOC34618886"/>
<dbReference type="Proteomes" id="UP000095192">
    <property type="component" value="Unassembled WGS sequence"/>
</dbReference>
<comment type="caution">
    <text evidence="1">The sequence shown here is derived from an EMBL/GenBank/DDBJ whole genome shotgun (WGS) entry which is preliminary data.</text>
</comment>
<dbReference type="EMBL" id="JROU02000965">
    <property type="protein sequence ID" value="OEH77834.1"/>
    <property type="molecule type" value="Genomic_DNA"/>
</dbReference>
<gene>
    <name evidence="1" type="ORF">cyc_01967</name>
</gene>
<dbReference type="OrthoDB" id="346791at2759"/>
<dbReference type="InterPro" id="IPR036249">
    <property type="entry name" value="Thioredoxin-like_sf"/>
</dbReference>
<keyword evidence="2" id="KW-1185">Reference proteome</keyword>
<evidence type="ECO:0000313" key="2">
    <source>
        <dbReference type="Proteomes" id="UP000095192"/>
    </source>
</evidence>
<proteinExistence type="predicted"/>
<dbReference type="SUPFAM" id="SSF52833">
    <property type="entry name" value="Thioredoxin-like"/>
    <property type="match status" value="2"/>
</dbReference>
<evidence type="ECO:0000313" key="1">
    <source>
        <dbReference type="EMBL" id="OEH77834.1"/>
    </source>
</evidence>
<organism evidence="1 2">
    <name type="scientific">Cyclospora cayetanensis</name>
    <dbReference type="NCBI Taxonomy" id="88456"/>
    <lineage>
        <taxon>Eukaryota</taxon>
        <taxon>Sar</taxon>
        <taxon>Alveolata</taxon>
        <taxon>Apicomplexa</taxon>
        <taxon>Conoidasida</taxon>
        <taxon>Coccidia</taxon>
        <taxon>Eucoccidiorida</taxon>
        <taxon>Eimeriorina</taxon>
        <taxon>Eimeriidae</taxon>
        <taxon>Cyclospora</taxon>
    </lineage>
</organism>
<dbReference type="AlphaFoldDB" id="A0A1D3D309"/>
<accession>A0A1D3D309</accession>
<reference evidence="1 2" key="1">
    <citation type="journal article" date="2016" name="BMC Genomics">
        <title>Comparative genomics reveals Cyclospora cayetanensis possesses coccidia-like metabolism and invasion components but unique surface antigens.</title>
        <authorList>
            <person name="Liu S."/>
            <person name="Wang L."/>
            <person name="Zheng H."/>
            <person name="Xu Z."/>
            <person name="Roellig D.M."/>
            <person name="Li N."/>
            <person name="Frace M.A."/>
            <person name="Tang K."/>
            <person name="Arrowood M.J."/>
            <person name="Moss D.M."/>
            <person name="Zhang L."/>
            <person name="Feng Y."/>
            <person name="Xiao L."/>
        </authorList>
    </citation>
    <scope>NUCLEOTIDE SEQUENCE [LARGE SCALE GENOMIC DNA]</scope>
    <source>
        <strain evidence="1 2">CHN_HEN01</strain>
    </source>
</reference>
<dbReference type="GeneID" id="34618886"/>
<name>A0A1D3D309_9EIME</name>